<feature type="region of interest" description="Disordered" evidence="1">
    <location>
        <begin position="1"/>
        <end position="25"/>
    </location>
</feature>
<comment type="caution">
    <text evidence="2">The sequence shown here is derived from an EMBL/GenBank/DDBJ whole genome shotgun (WGS) entry which is preliminary data.</text>
</comment>
<dbReference type="AlphaFoldDB" id="A0A645BQR0"/>
<evidence type="ECO:0000256" key="1">
    <source>
        <dbReference type="SAM" id="MobiDB-lite"/>
    </source>
</evidence>
<sequence>MKSDKKRTTKPIIESGSLDRPIPEDVYPMIDTDLARDNLENDLPAADLEDL</sequence>
<accession>A0A645BQR0</accession>
<evidence type="ECO:0000313" key="2">
    <source>
        <dbReference type="EMBL" id="MPM67542.1"/>
    </source>
</evidence>
<name>A0A645BQR0_9ZZZZ</name>
<gene>
    <name evidence="2" type="ORF">SDC9_114465</name>
</gene>
<organism evidence="2">
    <name type="scientific">bioreactor metagenome</name>
    <dbReference type="NCBI Taxonomy" id="1076179"/>
    <lineage>
        <taxon>unclassified sequences</taxon>
        <taxon>metagenomes</taxon>
        <taxon>ecological metagenomes</taxon>
    </lineage>
</organism>
<protein>
    <submittedName>
        <fullName evidence="2">Uncharacterized protein</fullName>
    </submittedName>
</protein>
<reference evidence="2" key="1">
    <citation type="submission" date="2019-08" db="EMBL/GenBank/DDBJ databases">
        <authorList>
            <person name="Kucharzyk K."/>
            <person name="Murdoch R.W."/>
            <person name="Higgins S."/>
            <person name="Loffler F."/>
        </authorList>
    </citation>
    <scope>NUCLEOTIDE SEQUENCE</scope>
</reference>
<proteinExistence type="predicted"/>
<dbReference type="EMBL" id="VSSQ01021751">
    <property type="protein sequence ID" value="MPM67542.1"/>
    <property type="molecule type" value="Genomic_DNA"/>
</dbReference>